<sequence length="65" mass="7308">MGGERMIFPFLGSGSFIAIFLISGVSGESRKREDPQENRNKKSRIKNHTKKSPAYKGSRGEFSIF</sequence>
<keyword evidence="5" id="KW-1185">Reference proteome</keyword>
<organism evidence="3 6">
    <name type="scientific">Leptospira kmetyi</name>
    <dbReference type="NCBI Taxonomy" id="408139"/>
    <lineage>
        <taxon>Bacteria</taxon>
        <taxon>Pseudomonadati</taxon>
        <taxon>Spirochaetota</taxon>
        <taxon>Spirochaetia</taxon>
        <taxon>Leptospirales</taxon>
        <taxon>Leptospiraceae</taxon>
        <taxon>Leptospira</taxon>
    </lineage>
</organism>
<proteinExistence type="predicted"/>
<feature type="transmembrane region" description="Helical" evidence="2">
    <location>
        <begin position="6"/>
        <end position="25"/>
    </location>
</feature>
<evidence type="ECO:0000313" key="4">
    <source>
        <dbReference type="EMBL" id="PJZ27855.1"/>
    </source>
</evidence>
<evidence type="ECO:0000313" key="3">
    <source>
        <dbReference type="EMBL" id="AYV57938.1"/>
    </source>
</evidence>
<gene>
    <name evidence="4" type="ORF">CH378_20915</name>
    <name evidence="3" type="ORF">EFP84_20165</name>
</gene>
<feature type="compositionally biased region" description="Basic residues" evidence="1">
    <location>
        <begin position="41"/>
        <end position="53"/>
    </location>
</feature>
<accession>A0AAD0XSK7</accession>
<dbReference type="Proteomes" id="UP000276407">
    <property type="component" value="Chromosome 2"/>
</dbReference>
<dbReference type="KEGG" id="lkm:EFP84_20165"/>
<evidence type="ECO:0000313" key="5">
    <source>
        <dbReference type="Proteomes" id="UP000231919"/>
    </source>
</evidence>
<keyword evidence="2" id="KW-1133">Transmembrane helix</keyword>
<feature type="compositionally biased region" description="Basic and acidic residues" evidence="1">
    <location>
        <begin position="28"/>
        <end position="40"/>
    </location>
</feature>
<reference evidence="4 5" key="1">
    <citation type="submission" date="2017-07" db="EMBL/GenBank/DDBJ databases">
        <title>Leptospira spp. isolated from tropical soils.</title>
        <authorList>
            <person name="Thibeaux R."/>
            <person name="Iraola G."/>
            <person name="Ferres I."/>
            <person name="Bierque E."/>
            <person name="Girault D."/>
            <person name="Soupe-Gilbert M.-E."/>
            <person name="Picardeau M."/>
            <person name="Goarant C."/>
        </authorList>
    </citation>
    <scope>NUCLEOTIDE SEQUENCE [LARGE SCALE GENOMIC DNA]</scope>
    <source>
        <strain evidence="4 5">JW2-C-B1</strain>
    </source>
</reference>
<reference evidence="3 6" key="2">
    <citation type="submission" date="2018-11" db="EMBL/GenBank/DDBJ databases">
        <title>Complete genome sequence of Leptospira kmetyi isolate LS 001/16 from soil sample associated with a leptospirosis patient in Kelantan.</title>
        <authorList>
            <person name="Muhammad Yusoff F."/>
            <person name="Muhammad Yusoff S."/>
            <person name="Ahmad M.N."/>
            <person name="Yusof N.Y."/>
            <person name="Aziah I."/>
        </authorList>
    </citation>
    <scope>NUCLEOTIDE SEQUENCE [LARGE SCALE GENOMIC DNA]</scope>
    <source>
        <strain evidence="3 6">LS 001/16</strain>
    </source>
</reference>
<dbReference type="Proteomes" id="UP000231919">
    <property type="component" value="Unassembled WGS sequence"/>
</dbReference>
<keyword evidence="2" id="KW-0812">Transmembrane</keyword>
<evidence type="ECO:0000256" key="1">
    <source>
        <dbReference type="SAM" id="MobiDB-lite"/>
    </source>
</evidence>
<keyword evidence="2" id="KW-0472">Membrane</keyword>
<evidence type="ECO:0000256" key="2">
    <source>
        <dbReference type="SAM" id="Phobius"/>
    </source>
</evidence>
<dbReference type="AlphaFoldDB" id="A0AAD0XSK7"/>
<dbReference type="EMBL" id="NPDP01000061">
    <property type="protein sequence ID" value="PJZ27855.1"/>
    <property type="molecule type" value="Genomic_DNA"/>
</dbReference>
<protein>
    <submittedName>
        <fullName evidence="3">Uncharacterized protein</fullName>
    </submittedName>
</protein>
<dbReference type="EMBL" id="CP033615">
    <property type="protein sequence ID" value="AYV57938.1"/>
    <property type="molecule type" value="Genomic_DNA"/>
</dbReference>
<feature type="region of interest" description="Disordered" evidence="1">
    <location>
        <begin position="27"/>
        <end position="65"/>
    </location>
</feature>
<name>A0AAD0XSK7_9LEPT</name>
<evidence type="ECO:0000313" key="6">
    <source>
        <dbReference type="Proteomes" id="UP000276407"/>
    </source>
</evidence>